<feature type="chain" id="PRO_5029639754" description="Receptor L-domain domain-containing protein" evidence="6">
    <location>
        <begin position="20"/>
        <end position="534"/>
    </location>
</feature>
<proteinExistence type="predicted"/>
<dbReference type="SUPFAM" id="SSF52058">
    <property type="entry name" value="L domain-like"/>
    <property type="match status" value="4"/>
</dbReference>
<dbReference type="PANTHER" id="PTHR31018">
    <property type="entry name" value="SPORULATION-SPECIFIC PROTEIN-RELATED"/>
    <property type="match status" value="1"/>
</dbReference>
<evidence type="ECO:0000256" key="3">
    <source>
        <dbReference type="ARBA" id="ARBA00022525"/>
    </source>
</evidence>
<gene>
    <name evidence="8" type="ORF">IMCC3317_38760</name>
</gene>
<comment type="subcellular location">
    <subcellularLocation>
        <location evidence="1">Secreted</location>
        <location evidence="1">Cell wall</location>
    </subcellularLocation>
</comment>
<evidence type="ECO:0000256" key="6">
    <source>
        <dbReference type="SAM" id="SignalP"/>
    </source>
</evidence>
<dbReference type="KEGG" id="kan:IMCC3317_38760"/>
<dbReference type="Proteomes" id="UP000464657">
    <property type="component" value="Chromosome"/>
</dbReference>
<protein>
    <recommendedName>
        <fullName evidence="7">Receptor L-domain domain-containing protein</fullName>
    </recommendedName>
</protein>
<dbReference type="OrthoDB" id="644207at2"/>
<organism evidence="8 9">
    <name type="scientific">Kordia antarctica</name>
    <dbReference type="NCBI Taxonomy" id="1218801"/>
    <lineage>
        <taxon>Bacteria</taxon>
        <taxon>Pseudomonadati</taxon>
        <taxon>Bacteroidota</taxon>
        <taxon>Flavobacteriia</taxon>
        <taxon>Flavobacteriales</taxon>
        <taxon>Flavobacteriaceae</taxon>
        <taxon>Kordia</taxon>
    </lineage>
</organism>
<evidence type="ECO:0000256" key="5">
    <source>
        <dbReference type="ARBA" id="ARBA00023180"/>
    </source>
</evidence>
<feature type="domain" description="Receptor L-domain" evidence="7">
    <location>
        <begin position="55"/>
        <end position="136"/>
    </location>
</feature>
<dbReference type="PANTHER" id="PTHR31018:SF3">
    <property type="entry name" value="RECEPTOR PROTEIN-TYROSINE KINASE"/>
    <property type="match status" value="1"/>
</dbReference>
<dbReference type="Gene3D" id="4.10.1080.10">
    <property type="entry name" value="TSP type-3 repeat"/>
    <property type="match status" value="1"/>
</dbReference>
<dbReference type="GO" id="GO:0030313">
    <property type="term" value="C:cell envelope"/>
    <property type="evidence" value="ECO:0007669"/>
    <property type="project" value="UniProtKB-SubCell"/>
</dbReference>
<evidence type="ECO:0000313" key="9">
    <source>
        <dbReference type="Proteomes" id="UP000464657"/>
    </source>
</evidence>
<reference evidence="8 9" key="1">
    <citation type="journal article" date="2013" name="Int. J. Syst. Evol. Microbiol.">
        <title>Kordia antarctica sp. nov., isolated from Antarctic seawater.</title>
        <authorList>
            <person name="Baek K."/>
            <person name="Choi A."/>
            <person name="Kang I."/>
            <person name="Lee K."/>
            <person name="Cho J.C."/>
        </authorList>
    </citation>
    <scope>NUCLEOTIDE SEQUENCE [LARGE SCALE GENOMIC DNA]</scope>
    <source>
        <strain evidence="8 9">IMCC3317</strain>
    </source>
</reference>
<evidence type="ECO:0000259" key="7">
    <source>
        <dbReference type="Pfam" id="PF01030"/>
    </source>
</evidence>
<sequence>MKKYYITIIFSFIMFVVQAQPCSTTNITLNSQAEVDSFIINNAGTCTTSSFTLTVTGSDVVDISGLSFITSVGRSLVIENTGLTTLDGLQNITAIGNPTLSYSLTINNNPNLVSLQALSGLTSLTESLIITNNASLPNLLGLEGLASLEGTVTITGNANLQSLTGLDNLTSSDTFTVTNNQTLNTLTLNALSTSNFITIYDNAQLQTINMPGLATVSERLIINTSTALQTISLGSGGLVSIKKIIIKDNPALTEIGGFTLANDTTGYVLEGILIQNNLALTSLNFFANVTEYRSGITIRNNSSLVDMDDFQNLRKSGRFIINNNSGLTSMDNFGNNLEVFGDLIISVNQNLTDISYLDDVIRIFEDLNISGNPTLDECCVLQRFYTNGAVVGSIAIYSNNANCNSIDDILDGCGEDGVIANDNCQDTSNPDQLDSDNDGIGDACDNCGTVANNNQLDSDGDGIGDACQTQAGTNTGFVGVSTNNPLSKFHVEDGDVFISNLNRGIIMKTPEGKCYRYQPKENGLLVGKQITCPQ</sequence>
<evidence type="ECO:0000256" key="4">
    <source>
        <dbReference type="ARBA" id="ARBA00022729"/>
    </source>
</evidence>
<evidence type="ECO:0000256" key="1">
    <source>
        <dbReference type="ARBA" id="ARBA00004191"/>
    </source>
</evidence>
<dbReference type="EMBL" id="CP019288">
    <property type="protein sequence ID" value="QHI38483.1"/>
    <property type="molecule type" value="Genomic_DNA"/>
</dbReference>
<dbReference type="Pfam" id="PF01030">
    <property type="entry name" value="Recep_L_domain"/>
    <property type="match status" value="1"/>
</dbReference>
<name>A0A7L4ZP37_9FLAO</name>
<dbReference type="InterPro" id="IPR000494">
    <property type="entry name" value="Rcpt_L-dom"/>
</dbReference>
<accession>A0A7L4ZP37</accession>
<dbReference type="InterPro" id="IPR051648">
    <property type="entry name" value="CWI-Assembly_Regulator"/>
</dbReference>
<dbReference type="RefSeq" id="WP_160131032.1">
    <property type="nucleotide sequence ID" value="NZ_CP019288.1"/>
</dbReference>
<keyword evidence="9" id="KW-1185">Reference proteome</keyword>
<keyword evidence="4 6" id="KW-0732">Signal</keyword>
<dbReference type="Gene3D" id="3.80.20.20">
    <property type="entry name" value="Receptor L-domain"/>
    <property type="match status" value="1"/>
</dbReference>
<dbReference type="InterPro" id="IPR036941">
    <property type="entry name" value="Rcpt_L-dom_sf"/>
</dbReference>
<keyword evidence="5" id="KW-0325">Glycoprotein</keyword>
<dbReference type="InterPro" id="IPR028974">
    <property type="entry name" value="TSP_type-3_rpt"/>
</dbReference>
<dbReference type="AlphaFoldDB" id="A0A7L4ZP37"/>
<feature type="signal peptide" evidence="6">
    <location>
        <begin position="1"/>
        <end position="19"/>
    </location>
</feature>
<keyword evidence="3" id="KW-0964">Secreted</keyword>
<evidence type="ECO:0000256" key="2">
    <source>
        <dbReference type="ARBA" id="ARBA00022512"/>
    </source>
</evidence>
<dbReference type="GO" id="GO:0005509">
    <property type="term" value="F:calcium ion binding"/>
    <property type="evidence" value="ECO:0007669"/>
    <property type="project" value="InterPro"/>
</dbReference>
<dbReference type="SUPFAM" id="SSF103647">
    <property type="entry name" value="TSP type-3 repeat"/>
    <property type="match status" value="1"/>
</dbReference>
<evidence type="ECO:0000313" key="8">
    <source>
        <dbReference type="EMBL" id="QHI38483.1"/>
    </source>
</evidence>
<keyword evidence="2" id="KW-0134">Cell wall</keyword>